<dbReference type="InterPro" id="IPR027417">
    <property type="entry name" value="P-loop_NTPase"/>
</dbReference>
<dbReference type="EMBL" id="MSFM01000011">
    <property type="protein sequence ID" value="PKY01497.1"/>
    <property type="molecule type" value="Genomic_DNA"/>
</dbReference>
<comment type="caution">
    <text evidence="1">The sequence shown here is derived from an EMBL/GenBank/DDBJ whole genome shotgun (WGS) entry which is preliminary data.</text>
</comment>
<reference evidence="1" key="1">
    <citation type="submission" date="2016-12" db="EMBL/GenBank/DDBJ databases">
        <title>The genomes of Aspergillus section Nigri reveals drivers in fungal speciation.</title>
        <authorList>
            <consortium name="DOE Joint Genome Institute"/>
            <person name="Vesth T.C."/>
            <person name="Nybo J."/>
            <person name="Theobald S."/>
            <person name="Brandl J."/>
            <person name="Frisvad J.C."/>
            <person name="Nielsen K.F."/>
            <person name="Lyhne E.K."/>
            <person name="Kogle M.E."/>
            <person name="Kuo A."/>
            <person name="Riley R."/>
            <person name="Clum A."/>
            <person name="Nolan M."/>
            <person name="Lipzen A."/>
            <person name="Salamov A."/>
            <person name="Henrissat B."/>
            <person name="Wiebenga A."/>
            <person name="De vries R.P."/>
            <person name="Grigoriev I.V."/>
            <person name="Mortensen U.H."/>
            <person name="Andersen M.R."/>
            <person name="Baker S.E."/>
        </authorList>
    </citation>
    <scope>NUCLEOTIDE SEQUENCE</scope>
    <source>
        <strain evidence="1">IBT 28561</strain>
    </source>
</reference>
<sequence>MQHAITKTPSMLRRFNLPTVVQLSSELHPTQGLIVLCRVVKAPEPRNLIVSRLGELIPIGPDDSIPVALGARCAMRHFSGYTPTALSVGDRIQLLSMSGTAGCITGNNEEWGQPPELEVLGCVLTDGNEALTLRHGAIAPRTTLDGGVIPLVCVAGTAMDVGKTGMALKLIEKLTSQGLRVAACKATGVDSVFDTMKMTEAGAEPVLTIGDGGLPSTCGGQVDVVTTMVLGLLQELMAHGPDVIVVEFGDGILGEYGVRETLGHEAIKQSMIALVVAVSDYVAAWGAKEITGQMGLDISVLTGLAVNNEASAAFLEKTLGVIAESNRSEIPKTLELVTSKLRELQLN</sequence>
<evidence type="ECO:0008006" key="3">
    <source>
        <dbReference type="Google" id="ProtNLM"/>
    </source>
</evidence>
<dbReference type="GeneID" id="36548997"/>
<evidence type="ECO:0000313" key="1">
    <source>
        <dbReference type="EMBL" id="PKY01497.1"/>
    </source>
</evidence>
<dbReference type="RefSeq" id="XP_024690091.1">
    <property type="nucleotide sequence ID" value="XM_024841473.1"/>
</dbReference>
<dbReference type="AlphaFoldDB" id="A0A2I1CV40"/>
<gene>
    <name evidence="1" type="ORF">P168DRAFT_329458</name>
</gene>
<organism evidence="1 2">
    <name type="scientific">Aspergillus campestris (strain IBT 28561)</name>
    <dbReference type="NCBI Taxonomy" id="1392248"/>
    <lineage>
        <taxon>Eukaryota</taxon>
        <taxon>Fungi</taxon>
        <taxon>Dikarya</taxon>
        <taxon>Ascomycota</taxon>
        <taxon>Pezizomycotina</taxon>
        <taxon>Eurotiomycetes</taxon>
        <taxon>Eurotiomycetidae</taxon>
        <taxon>Eurotiales</taxon>
        <taxon>Aspergillaceae</taxon>
        <taxon>Aspergillus</taxon>
        <taxon>Aspergillus subgen. Circumdati</taxon>
    </lineage>
</organism>
<proteinExistence type="predicted"/>
<keyword evidence="2" id="KW-1185">Reference proteome</keyword>
<dbReference type="VEuPathDB" id="FungiDB:P168DRAFT_329458"/>
<dbReference type="OrthoDB" id="5369299at2759"/>
<name>A0A2I1CV40_ASPC2</name>
<protein>
    <recommendedName>
        <fullName evidence="3">DUF1611 domain-containing protein</fullName>
    </recommendedName>
</protein>
<dbReference type="SUPFAM" id="SSF52540">
    <property type="entry name" value="P-loop containing nucleoside triphosphate hydrolases"/>
    <property type="match status" value="1"/>
</dbReference>
<accession>A0A2I1CV40</accession>
<dbReference type="Proteomes" id="UP000234254">
    <property type="component" value="Unassembled WGS sequence"/>
</dbReference>
<evidence type="ECO:0000313" key="2">
    <source>
        <dbReference type="Proteomes" id="UP000234254"/>
    </source>
</evidence>
<dbReference type="Gene3D" id="3.40.50.300">
    <property type="entry name" value="P-loop containing nucleotide triphosphate hydrolases"/>
    <property type="match status" value="1"/>
</dbReference>